<dbReference type="InterPro" id="IPR000387">
    <property type="entry name" value="Tyr_Pase_dom"/>
</dbReference>
<feature type="domain" description="Tyrosine specific protein phosphatases" evidence="3">
    <location>
        <begin position="236"/>
        <end position="316"/>
    </location>
</feature>
<dbReference type="InterPro" id="IPR029021">
    <property type="entry name" value="Prot-tyrosine_phosphatase-like"/>
</dbReference>
<dbReference type="Gene3D" id="3.90.190.10">
    <property type="entry name" value="Protein tyrosine phosphatase superfamily"/>
    <property type="match status" value="1"/>
</dbReference>
<dbReference type="PANTHER" id="PTHR19134:SF449">
    <property type="entry name" value="TYROSINE-PROTEIN PHOSPHATASE 1"/>
    <property type="match status" value="1"/>
</dbReference>
<sequence length="329" mass="37551">MGFLPSRNASAQHREIFLKLQELEGDRIRDAMDYRFVCSKSPPSARISVVPPSLTYNVANASQNRDRNRYSNVFPWDCTRVRLATINPEKYSDYINASHIRLPNDQKYIAAQGPLEETISQFWWMCYNESERNGNDVVVIGMVTPLTENGIVKCSSYWPSDINEPMDLSESLAGDGLISPNSKFSVHLLSQTFDKEGDFITTELNLRFDSKVKKVYHLYYYKWADTKVPPSIDPLVSLSNKINQVKESYANADDVVPIIHCSAGVGRTGTFIVVDYLIQCMKKTGGIPKDGDIIGDTVSQLREQRMMMVQTIHQYEYLYRALEQIKKLF</sequence>
<dbReference type="PANTHER" id="PTHR19134">
    <property type="entry name" value="RECEPTOR-TYPE TYROSINE-PROTEIN PHOSPHATASE"/>
    <property type="match status" value="1"/>
</dbReference>
<keyword evidence="5" id="KW-1185">Reference proteome</keyword>
<dbReference type="CDD" id="cd18533">
    <property type="entry name" value="PTP_fungal"/>
    <property type="match status" value="1"/>
</dbReference>
<dbReference type="Pfam" id="PF00102">
    <property type="entry name" value="Y_phosphatase"/>
    <property type="match status" value="1"/>
</dbReference>
<dbReference type="OrthoDB" id="10253954at2759"/>
<reference evidence="4" key="1">
    <citation type="submission" date="2022-03" db="EMBL/GenBank/DDBJ databases">
        <authorList>
            <person name="Legras J.-L."/>
            <person name="Devillers H."/>
            <person name="Grondin C."/>
        </authorList>
    </citation>
    <scope>NUCLEOTIDE SEQUENCE</scope>
    <source>
        <strain evidence="4">CLIB 1423</strain>
    </source>
</reference>
<evidence type="ECO:0000313" key="5">
    <source>
        <dbReference type="Proteomes" id="UP000837801"/>
    </source>
</evidence>
<dbReference type="AlphaFoldDB" id="A0A9P0QQY5"/>
<dbReference type="SMART" id="SM00194">
    <property type="entry name" value="PTPc"/>
    <property type="match status" value="1"/>
</dbReference>
<dbReference type="PROSITE" id="PS50056">
    <property type="entry name" value="TYR_PHOSPHATASE_2"/>
    <property type="match status" value="1"/>
</dbReference>
<gene>
    <name evidence="4" type="ORF">CLIB1423_09S03158</name>
</gene>
<dbReference type="PRINTS" id="PR00700">
    <property type="entry name" value="PRTYPHPHTASE"/>
</dbReference>
<dbReference type="GO" id="GO:0004725">
    <property type="term" value="F:protein tyrosine phosphatase activity"/>
    <property type="evidence" value="ECO:0007669"/>
    <property type="project" value="InterPro"/>
</dbReference>
<protein>
    <submittedName>
        <fullName evidence="4">Tyrosine-protein phosphatase 1</fullName>
    </submittedName>
</protein>
<dbReference type="InterPro" id="IPR003595">
    <property type="entry name" value="Tyr_Pase_cat"/>
</dbReference>
<evidence type="ECO:0000256" key="1">
    <source>
        <dbReference type="ARBA" id="ARBA00009649"/>
    </source>
</evidence>
<organism evidence="4 5">
    <name type="scientific">[Candida] railenensis</name>
    <dbReference type="NCBI Taxonomy" id="45579"/>
    <lineage>
        <taxon>Eukaryota</taxon>
        <taxon>Fungi</taxon>
        <taxon>Dikarya</taxon>
        <taxon>Ascomycota</taxon>
        <taxon>Saccharomycotina</taxon>
        <taxon>Pichiomycetes</taxon>
        <taxon>Debaryomycetaceae</taxon>
        <taxon>Kurtzmaniella</taxon>
    </lineage>
</organism>
<dbReference type="InterPro" id="IPR050348">
    <property type="entry name" value="Protein-Tyr_Phosphatase"/>
</dbReference>
<dbReference type="EMBL" id="CAKXYY010000009">
    <property type="protein sequence ID" value="CAH2353117.1"/>
    <property type="molecule type" value="Genomic_DNA"/>
</dbReference>
<dbReference type="PROSITE" id="PS00383">
    <property type="entry name" value="TYR_PHOSPHATASE_1"/>
    <property type="match status" value="1"/>
</dbReference>
<comment type="caution">
    <text evidence="4">The sequence shown here is derived from an EMBL/GenBank/DDBJ whole genome shotgun (WGS) entry which is preliminary data.</text>
</comment>
<dbReference type="SUPFAM" id="SSF52799">
    <property type="entry name" value="(Phosphotyrosine protein) phosphatases II"/>
    <property type="match status" value="1"/>
</dbReference>
<evidence type="ECO:0000259" key="2">
    <source>
        <dbReference type="PROSITE" id="PS50055"/>
    </source>
</evidence>
<dbReference type="InterPro" id="IPR016130">
    <property type="entry name" value="Tyr_Pase_AS"/>
</dbReference>
<evidence type="ECO:0000259" key="3">
    <source>
        <dbReference type="PROSITE" id="PS50056"/>
    </source>
</evidence>
<comment type="similarity">
    <text evidence="1">Belongs to the protein-tyrosine phosphatase family. Non-receptor class subfamily.</text>
</comment>
<dbReference type="InterPro" id="IPR000242">
    <property type="entry name" value="PTP_cat"/>
</dbReference>
<dbReference type="SMART" id="SM00404">
    <property type="entry name" value="PTPc_motif"/>
    <property type="match status" value="1"/>
</dbReference>
<dbReference type="PROSITE" id="PS50055">
    <property type="entry name" value="TYR_PHOSPHATASE_PTP"/>
    <property type="match status" value="1"/>
</dbReference>
<name>A0A9P0QQY5_9ASCO</name>
<accession>A0A9P0QQY5</accession>
<evidence type="ECO:0000313" key="4">
    <source>
        <dbReference type="EMBL" id="CAH2353117.1"/>
    </source>
</evidence>
<proteinExistence type="inferred from homology"/>
<feature type="domain" description="Tyrosine-protein phosphatase" evidence="2">
    <location>
        <begin position="55"/>
        <end position="325"/>
    </location>
</feature>
<dbReference type="Proteomes" id="UP000837801">
    <property type="component" value="Unassembled WGS sequence"/>
</dbReference>